<dbReference type="InterPro" id="IPR003439">
    <property type="entry name" value="ABC_transporter-like_ATP-bd"/>
</dbReference>
<keyword evidence="1" id="KW-0547">Nucleotide-binding</keyword>
<dbReference type="InterPro" id="IPR003593">
    <property type="entry name" value="AAA+_ATPase"/>
</dbReference>
<evidence type="ECO:0000313" key="4">
    <source>
        <dbReference type="EMBL" id="QAA76517.1"/>
    </source>
</evidence>
<dbReference type="Proteomes" id="UP000287233">
    <property type="component" value="Chromosome"/>
</dbReference>
<dbReference type="Pfam" id="PF00005">
    <property type="entry name" value="ABC_tran"/>
    <property type="match status" value="2"/>
</dbReference>
<dbReference type="EMBL" id="CP034928">
    <property type="protein sequence ID" value="QAA76517.1"/>
    <property type="molecule type" value="Genomic_DNA"/>
</dbReference>
<protein>
    <submittedName>
        <fullName evidence="4">Nucleoside ABC transporter, ATP-binding protein</fullName>
    </submittedName>
</protein>
<evidence type="ECO:0000313" key="5">
    <source>
        <dbReference type="Proteomes" id="UP000287233"/>
    </source>
</evidence>
<sequence>MGCLSLFHGRMDTNRGGTDMVKTSQETGPMVELRGITKRFPAVVANDRVDLVLQPGEVHALLGENGAGKSTLMKILYGFYRADCGEIRLQGRPVQIHSPHDARRHGIGMVFQTFTLIPAMTVAENIALYLPELPAVVDTRRVGDQIVALGQRYGLQVNPRAPVRELPIGDQQKVEILKLLVGRAKVLVFDEATRVLAPHEIDGLFNVFKRLKADGYAIVFITHKMREVLACADRITVMQRGRVAGTLRRAEATEAALVRLMFGDAAPQDAGVAPVPVGTDGPPLVALRGVSTRPQGAGTPLRGVRLEIHRGEILGVAGVSGNGQRELVDVILGLIPCAGGERWLHGVNATAWSAARIRASGVGFVPEDPLGMAVVPWMTLSQNAALGDVAGYARWGGLALDWNRVRRDIATSFAALEFEPLTPYAPVRALSGGQLQRAVLARELGRRPRLLVASYPTRGLDVRSAVAARRVLVHLRNEGGGVLLVSEDLDELLGLSDRLIVLRKGRIVGAFRPSEVDRHTIGHLMTDSEVGE</sequence>
<feature type="domain" description="ABC transporter" evidence="3">
    <location>
        <begin position="285"/>
        <end position="529"/>
    </location>
</feature>
<dbReference type="PANTHER" id="PTHR43790:SF4">
    <property type="entry name" value="GUANOSINE IMPORT ATP-BINDING PROTEIN NUPO"/>
    <property type="match status" value="1"/>
</dbReference>
<organism evidence="4 5">
    <name type="scientific">Bipolaricaulis sibiricus</name>
    <dbReference type="NCBI Taxonomy" id="2501609"/>
    <lineage>
        <taxon>Bacteria</taxon>
        <taxon>Candidatus Bipolaricaulota</taxon>
        <taxon>Candidatus Bipolaricaulia</taxon>
        <taxon>Candidatus Bipolaricaulales</taxon>
        <taxon>Candidatus Bipolaricaulaceae</taxon>
        <taxon>Candidatus Bipolaricaulis</taxon>
    </lineage>
</organism>
<accession>A0A410FTV0</accession>
<gene>
    <name evidence="4" type="ORF">BIP78_0751</name>
</gene>
<evidence type="ECO:0000256" key="2">
    <source>
        <dbReference type="ARBA" id="ARBA00022840"/>
    </source>
</evidence>
<dbReference type="PROSITE" id="PS00211">
    <property type="entry name" value="ABC_TRANSPORTER_1"/>
    <property type="match status" value="1"/>
</dbReference>
<dbReference type="AlphaFoldDB" id="A0A410FTV0"/>
<evidence type="ECO:0000256" key="1">
    <source>
        <dbReference type="ARBA" id="ARBA00022741"/>
    </source>
</evidence>
<reference evidence="5" key="1">
    <citation type="submission" date="2018-12" db="EMBL/GenBank/DDBJ databases">
        <title>Complete genome sequence of an uncultured bacterium of the candidate phylum Bipolaricaulota.</title>
        <authorList>
            <person name="Kadnikov V.V."/>
            <person name="Mardanov A.V."/>
            <person name="Beletsky A.V."/>
            <person name="Frank Y.A."/>
            <person name="Karnachuk O.V."/>
            <person name="Ravin N.V."/>
        </authorList>
    </citation>
    <scope>NUCLEOTIDE SEQUENCE [LARGE SCALE GENOMIC DNA]</scope>
</reference>
<name>A0A410FTV0_BIPS1</name>
<dbReference type="SMART" id="SM00382">
    <property type="entry name" value="AAA"/>
    <property type="match status" value="1"/>
</dbReference>
<dbReference type="PANTHER" id="PTHR43790">
    <property type="entry name" value="CARBOHYDRATE TRANSPORT ATP-BINDING PROTEIN MG119-RELATED"/>
    <property type="match status" value="1"/>
</dbReference>
<dbReference type="KEGG" id="bih:BIP78_0751"/>
<evidence type="ECO:0000259" key="3">
    <source>
        <dbReference type="PROSITE" id="PS50893"/>
    </source>
</evidence>
<keyword evidence="2 4" id="KW-0067">ATP-binding</keyword>
<dbReference type="InterPro" id="IPR027417">
    <property type="entry name" value="P-loop_NTPase"/>
</dbReference>
<dbReference type="GO" id="GO:0016887">
    <property type="term" value="F:ATP hydrolysis activity"/>
    <property type="evidence" value="ECO:0007669"/>
    <property type="project" value="InterPro"/>
</dbReference>
<proteinExistence type="predicted"/>
<dbReference type="CDD" id="cd03216">
    <property type="entry name" value="ABC_Carb_Monos_I"/>
    <property type="match status" value="1"/>
</dbReference>
<dbReference type="GO" id="GO:0005524">
    <property type="term" value="F:ATP binding"/>
    <property type="evidence" value="ECO:0007669"/>
    <property type="project" value="UniProtKB-KW"/>
</dbReference>
<dbReference type="SUPFAM" id="SSF52540">
    <property type="entry name" value="P-loop containing nucleoside triphosphate hydrolases"/>
    <property type="match status" value="2"/>
</dbReference>
<dbReference type="PROSITE" id="PS50893">
    <property type="entry name" value="ABC_TRANSPORTER_2"/>
    <property type="match status" value="2"/>
</dbReference>
<dbReference type="Gene3D" id="3.40.50.300">
    <property type="entry name" value="P-loop containing nucleotide triphosphate hydrolases"/>
    <property type="match status" value="2"/>
</dbReference>
<feature type="domain" description="ABC transporter" evidence="3">
    <location>
        <begin position="31"/>
        <end position="265"/>
    </location>
</feature>
<dbReference type="InterPro" id="IPR017871">
    <property type="entry name" value="ABC_transporter-like_CS"/>
</dbReference>
<dbReference type="InterPro" id="IPR050107">
    <property type="entry name" value="ABC_carbohydrate_import_ATPase"/>
</dbReference>
<dbReference type="CDD" id="cd03215">
    <property type="entry name" value="ABC_Carb_Monos_II"/>
    <property type="match status" value="1"/>
</dbReference>